<evidence type="ECO:0000256" key="4">
    <source>
        <dbReference type="ARBA" id="ARBA00022500"/>
    </source>
</evidence>
<keyword evidence="6" id="KW-1133">Transmembrane helix</keyword>
<dbReference type="InterPro" id="IPR004090">
    <property type="entry name" value="Chemotax_Me-accpt_rcpt"/>
</dbReference>
<dbReference type="Pfam" id="PF00015">
    <property type="entry name" value="MCPsignal"/>
    <property type="match status" value="1"/>
</dbReference>
<evidence type="ECO:0000313" key="13">
    <source>
        <dbReference type="Proteomes" id="UP000680714"/>
    </source>
</evidence>
<dbReference type="PANTHER" id="PTHR32089:SF39">
    <property type="entry name" value="METHYL-ACCEPTING CHEMOTAXIS PROTEIN HLYB"/>
    <property type="match status" value="1"/>
</dbReference>
<sequence>MDDVTCDESIREAAKDAATELREVAELIGNSSAGLTAQFFDLARTTQSQTACLREVLDIAGAAASSPESGDFSAVIGHLGGTLSEFVQEVLHLSKQAVRMVRSIDLVIEDLSRLRHSVDGIDRITAKTNLLALNARIEAERAGDAGRSFGVVAGEVRDLSRATSDLAAGIKQEIAAITDALKNGHAALAEVASMDMTRQVEAKDEVEQTLVLLKERNRRLTGAAHASMENAEAIEAAVSGIVTDMQFEDRTHQRIERVAAALDDLAKTGTLTLSTATRNVTISAQDEDDVTLF</sequence>
<evidence type="ECO:0000256" key="10">
    <source>
        <dbReference type="PROSITE-ProRule" id="PRU00284"/>
    </source>
</evidence>
<dbReference type="Gene3D" id="1.10.287.950">
    <property type="entry name" value="Methyl-accepting chemotaxis protein"/>
    <property type="match status" value="1"/>
</dbReference>
<dbReference type="Proteomes" id="UP000680714">
    <property type="component" value="Unassembled WGS sequence"/>
</dbReference>
<keyword evidence="8 10" id="KW-0807">Transducer</keyword>
<keyword evidence="7" id="KW-0472">Membrane</keyword>
<name>A0ABS5IA14_9PROT</name>
<gene>
    <name evidence="12" type="ORF">KEC16_06060</name>
</gene>
<evidence type="ECO:0000313" key="12">
    <source>
        <dbReference type="EMBL" id="MBR9971271.1"/>
    </source>
</evidence>
<dbReference type="SMART" id="SM00283">
    <property type="entry name" value="MA"/>
    <property type="match status" value="1"/>
</dbReference>
<keyword evidence="4" id="KW-0145">Chemotaxis</keyword>
<evidence type="ECO:0000256" key="8">
    <source>
        <dbReference type="ARBA" id="ARBA00023224"/>
    </source>
</evidence>
<comment type="subcellular location">
    <subcellularLocation>
        <location evidence="1">Cell membrane</location>
        <topology evidence="1">Multi-pass membrane protein</topology>
    </subcellularLocation>
</comment>
<organism evidence="12 13">
    <name type="scientific">Magnetospirillum sulfuroxidans</name>
    <dbReference type="NCBI Taxonomy" id="611300"/>
    <lineage>
        <taxon>Bacteria</taxon>
        <taxon>Pseudomonadati</taxon>
        <taxon>Pseudomonadota</taxon>
        <taxon>Alphaproteobacteria</taxon>
        <taxon>Rhodospirillales</taxon>
        <taxon>Rhodospirillaceae</taxon>
        <taxon>Magnetospirillum</taxon>
    </lineage>
</organism>
<reference evidence="12 13" key="1">
    <citation type="submission" date="2021-04" db="EMBL/GenBank/DDBJ databases">
        <title>Magnetospirillum sulfuroxidans sp. nov., a facultative chemolithoautotrophic sulfur-oxidizing alphaproteobacterium isolated from freshwater sediment and proposals for Paramagetospirillum gen. nov., and Magnetospirillaceae fam. nov.</title>
        <authorList>
            <person name="Koziaeva V."/>
            <person name="Geelhoed J.S."/>
            <person name="Sorokin D.Y."/>
            <person name="Grouzdev D.S."/>
        </authorList>
    </citation>
    <scope>NUCLEOTIDE SEQUENCE [LARGE SCALE GENOMIC DNA]</scope>
    <source>
        <strain evidence="12 13">J10</strain>
    </source>
</reference>
<evidence type="ECO:0000256" key="6">
    <source>
        <dbReference type="ARBA" id="ARBA00022989"/>
    </source>
</evidence>
<dbReference type="RefSeq" id="WP_211546861.1">
    <property type="nucleotide sequence ID" value="NZ_JAGTUF010000003.1"/>
</dbReference>
<keyword evidence="2" id="KW-1003">Cell membrane</keyword>
<proteinExistence type="inferred from homology"/>
<evidence type="ECO:0000256" key="2">
    <source>
        <dbReference type="ARBA" id="ARBA00022475"/>
    </source>
</evidence>
<keyword evidence="3" id="KW-0488">Methylation</keyword>
<dbReference type="PANTHER" id="PTHR32089">
    <property type="entry name" value="METHYL-ACCEPTING CHEMOTAXIS PROTEIN MCPB"/>
    <property type="match status" value="1"/>
</dbReference>
<evidence type="ECO:0000256" key="9">
    <source>
        <dbReference type="ARBA" id="ARBA00029447"/>
    </source>
</evidence>
<evidence type="ECO:0000256" key="7">
    <source>
        <dbReference type="ARBA" id="ARBA00023136"/>
    </source>
</evidence>
<feature type="domain" description="Methyl-accepting transducer" evidence="11">
    <location>
        <begin position="13"/>
        <end position="266"/>
    </location>
</feature>
<dbReference type="PRINTS" id="PR00260">
    <property type="entry name" value="CHEMTRNSDUCR"/>
</dbReference>
<keyword evidence="5" id="KW-0812">Transmembrane</keyword>
<comment type="caution">
    <text evidence="12">The sequence shown here is derived from an EMBL/GenBank/DDBJ whole genome shotgun (WGS) entry which is preliminary data.</text>
</comment>
<evidence type="ECO:0000256" key="3">
    <source>
        <dbReference type="ARBA" id="ARBA00022481"/>
    </source>
</evidence>
<evidence type="ECO:0000259" key="11">
    <source>
        <dbReference type="PROSITE" id="PS50111"/>
    </source>
</evidence>
<keyword evidence="13" id="KW-1185">Reference proteome</keyword>
<dbReference type="EMBL" id="JAGTUF010000003">
    <property type="protein sequence ID" value="MBR9971271.1"/>
    <property type="molecule type" value="Genomic_DNA"/>
</dbReference>
<dbReference type="PROSITE" id="PS50111">
    <property type="entry name" value="CHEMOTAXIS_TRANSDUC_2"/>
    <property type="match status" value="1"/>
</dbReference>
<protein>
    <recommendedName>
        <fullName evidence="11">Methyl-accepting transducer domain-containing protein</fullName>
    </recommendedName>
</protein>
<evidence type="ECO:0000256" key="1">
    <source>
        <dbReference type="ARBA" id="ARBA00004651"/>
    </source>
</evidence>
<dbReference type="InterPro" id="IPR004089">
    <property type="entry name" value="MCPsignal_dom"/>
</dbReference>
<dbReference type="SUPFAM" id="SSF58104">
    <property type="entry name" value="Methyl-accepting chemotaxis protein (MCP) signaling domain"/>
    <property type="match status" value="1"/>
</dbReference>
<comment type="similarity">
    <text evidence="9">Belongs to the methyl-accepting chemotaxis (MCP) protein family.</text>
</comment>
<evidence type="ECO:0000256" key="5">
    <source>
        <dbReference type="ARBA" id="ARBA00022692"/>
    </source>
</evidence>
<accession>A0ABS5IA14</accession>